<name>A0ABS2BG04_9NEIS</name>
<accession>A0ABS2BG04</accession>
<feature type="coiled-coil region" evidence="1">
    <location>
        <begin position="696"/>
        <end position="723"/>
    </location>
</feature>
<feature type="region of interest" description="Disordered" evidence="2">
    <location>
        <begin position="1078"/>
        <end position="1102"/>
    </location>
</feature>
<protein>
    <recommendedName>
        <fullName evidence="3">Bacteriophage tail tape measure C-terminal domain-containing protein</fullName>
    </recommendedName>
</protein>
<evidence type="ECO:0000313" key="5">
    <source>
        <dbReference type="Proteomes" id="UP000809431"/>
    </source>
</evidence>
<evidence type="ECO:0000313" key="4">
    <source>
        <dbReference type="EMBL" id="MBM3114547.1"/>
    </source>
</evidence>
<keyword evidence="5" id="KW-1185">Reference proteome</keyword>
<feature type="compositionally biased region" description="Polar residues" evidence="2">
    <location>
        <begin position="1092"/>
        <end position="1102"/>
    </location>
</feature>
<organism evidence="4 5">
    <name type="scientific">Jeongeupia naejangsanensis</name>
    <dbReference type="NCBI Taxonomy" id="613195"/>
    <lineage>
        <taxon>Bacteria</taxon>
        <taxon>Pseudomonadati</taxon>
        <taxon>Pseudomonadota</taxon>
        <taxon>Betaproteobacteria</taxon>
        <taxon>Neisseriales</taxon>
        <taxon>Chitinibacteraceae</taxon>
        <taxon>Jeongeupia</taxon>
    </lineage>
</organism>
<feature type="domain" description="Bacteriophage tail tape measure C-terminal" evidence="3">
    <location>
        <begin position="875"/>
        <end position="948"/>
    </location>
</feature>
<dbReference type="InterPro" id="IPR006431">
    <property type="entry name" value="Phage_tape_meas_C"/>
</dbReference>
<comment type="caution">
    <text evidence="4">The sequence shown here is derived from an EMBL/GenBank/DDBJ whole genome shotgun (WGS) entry which is preliminary data.</text>
</comment>
<proteinExistence type="predicted"/>
<sequence length="1102" mass="116611">MADLGRLAIDLEANIVRFEQGLNRAEQIARKQSRAIEKSLSGIDVAMARVNADSARMASSIDKVSSQVDALSQTTSRYIQLAAGMFAAGKLEAFARASVMAASRYNVLGTVLQTIGRNAGYTADQLGHVETALQQSGISKLESRQGVARMVQGGLDLSLAPKLARIAQDAAVIGNMGSSQAFNHLLYGIQTAQVDMLRTIGINVSFENSYKDLAKSIGVTAESLTEQEKTQARVNAVMRAGESIAGAYSAAMQEPGKQLGSMQRLVSDLQVTLGQGLMPQFRSGIATATQGLEAIQNHADGVATSLGAIGTALAGLVTGRLAGAASRRVQQLAASQSALLAERDAILQTASAATFEATQMARAAAVERTSAETKYQTATAAKTLAVEELQLAQAEQARVTAQYELIRFSQGVSNADEAMAAAAARVTIAEEAVTAAVDARAIATQTLGTAIQLQNRAEVTAEAATLGYAAAQRNAAAAAGAMGLASRAAGAALSFLGGPIGVASLAIVGLIAYWDELSAAMDNAASQAELSAKRIQTAMAKSDMAGLQQEAGAARRDYDQRNAAYDAFAKRALRPGEFGFQKESDRKAMLAGLETARERLLAADQAVRQLKQRQLVTANSLAETDSRKHLGDGKSRLAAQIDQMAKETETKGEKLTAKLATLKRALVDGVIDQSQYNRLAAREKNLFADHGAIRQAHTVERRAAAAKKKVERYQALIDDLLGKTLHGVDPQYGDNLKLLQGAFSQGKIGAADYGRAVQKLTDTQTELGRQTVLFGQRITEVKANLGSAFGQQQLDWQSNLQTQNLSTRAKEIEQGLQHIGQQAVNLKRRLTEDVKLNLIDPQKMQAGLAEIDTMVAAQQQKYLAYQNARRAQEADASNGAKQALADYVAAGENAAGLMEQAFNSAFCSMDAMISKFVTTGEFSFKQLANSILADIARVAERMAMTRLFQWMGIGSGITGIPVQAHANGGTVSGAGTATSDSILSWLSNGEYVIKAAAVSRYGRGFFDALNAGRFASGGAVGSLPSTPAVTAASGCAVQNNVTINVSSNGPADTSSDTDLGRTLADKLVPMINKVVQDQMQQQNRDSWRNGGINRQMSQRGRS</sequence>
<dbReference type="EMBL" id="JAESND010000001">
    <property type="protein sequence ID" value="MBM3114547.1"/>
    <property type="molecule type" value="Genomic_DNA"/>
</dbReference>
<evidence type="ECO:0000256" key="2">
    <source>
        <dbReference type="SAM" id="MobiDB-lite"/>
    </source>
</evidence>
<dbReference type="RefSeq" id="WP_203536231.1">
    <property type="nucleotide sequence ID" value="NZ_JAESND010000001.1"/>
</dbReference>
<dbReference type="Proteomes" id="UP000809431">
    <property type="component" value="Unassembled WGS sequence"/>
</dbReference>
<evidence type="ECO:0000256" key="1">
    <source>
        <dbReference type="SAM" id="Coils"/>
    </source>
</evidence>
<reference evidence="4 5" key="1">
    <citation type="submission" date="2021-01" db="EMBL/GenBank/DDBJ databases">
        <title>Draft Genome Sequence and Polyhydroxyalkanoate Biosynthetic Potential of Jeongeupia naejangsanensis Type Strain DSM 24253.</title>
        <authorList>
            <person name="Turrini P."/>
            <person name="Artuso I."/>
            <person name="Lugli G.A."/>
            <person name="Frangipani E."/>
            <person name="Ventura M."/>
            <person name="Visca P."/>
        </authorList>
    </citation>
    <scope>NUCLEOTIDE SEQUENCE [LARGE SCALE GENOMIC DNA]</scope>
    <source>
        <strain evidence="4 5">DSM 24253</strain>
    </source>
</reference>
<dbReference type="Pfam" id="PF09718">
    <property type="entry name" value="Tape_meas_lam_C"/>
    <property type="match status" value="1"/>
</dbReference>
<evidence type="ECO:0000259" key="3">
    <source>
        <dbReference type="Pfam" id="PF09718"/>
    </source>
</evidence>
<gene>
    <name evidence="4" type="ORF">JMJ54_01785</name>
</gene>
<keyword evidence="1" id="KW-0175">Coiled coil</keyword>